<dbReference type="Proteomes" id="UP000327118">
    <property type="component" value="Unassembled WGS sequence"/>
</dbReference>
<keyword evidence="2" id="KW-1185">Reference proteome</keyword>
<dbReference type="EMBL" id="ML739557">
    <property type="protein sequence ID" value="KAE8348326.1"/>
    <property type="molecule type" value="Genomic_DNA"/>
</dbReference>
<dbReference type="AlphaFoldDB" id="A0A5N6YUK4"/>
<evidence type="ECO:0000313" key="2">
    <source>
        <dbReference type="Proteomes" id="UP000327118"/>
    </source>
</evidence>
<evidence type="ECO:0000313" key="1">
    <source>
        <dbReference type="EMBL" id="KAE8348326.1"/>
    </source>
</evidence>
<proteinExistence type="predicted"/>
<accession>A0A5N6YUK4</accession>
<reference evidence="2" key="1">
    <citation type="submission" date="2019-04" db="EMBL/GenBank/DDBJ databases">
        <title>Friends and foes A comparative genomics studyof 23 Aspergillus species from section Flavi.</title>
        <authorList>
            <consortium name="DOE Joint Genome Institute"/>
            <person name="Kjaerbolling I."/>
            <person name="Vesth T."/>
            <person name="Frisvad J.C."/>
            <person name="Nybo J.L."/>
            <person name="Theobald S."/>
            <person name="Kildgaard S."/>
            <person name="Isbrandt T."/>
            <person name="Kuo A."/>
            <person name="Sato A."/>
            <person name="Lyhne E.K."/>
            <person name="Kogle M.E."/>
            <person name="Wiebenga A."/>
            <person name="Kun R.S."/>
            <person name="Lubbers R.J."/>
            <person name="Makela M.R."/>
            <person name="Barry K."/>
            <person name="Chovatia M."/>
            <person name="Clum A."/>
            <person name="Daum C."/>
            <person name="Haridas S."/>
            <person name="He G."/>
            <person name="LaButti K."/>
            <person name="Lipzen A."/>
            <person name="Mondo S."/>
            <person name="Riley R."/>
            <person name="Salamov A."/>
            <person name="Simmons B.A."/>
            <person name="Magnuson J.K."/>
            <person name="Henrissat B."/>
            <person name="Mortensen U.H."/>
            <person name="Larsen T.O."/>
            <person name="Devries R.P."/>
            <person name="Grigoriev I.V."/>
            <person name="Machida M."/>
            <person name="Baker S.E."/>
            <person name="Andersen M.R."/>
        </authorList>
    </citation>
    <scope>NUCLEOTIDE SEQUENCE [LARGE SCALE GENOMIC DNA]</scope>
    <source>
        <strain evidence="2">CBS 553.77</strain>
    </source>
</reference>
<protein>
    <submittedName>
        <fullName evidence="1">Uncharacterized protein</fullName>
    </submittedName>
</protein>
<sequence>MTSTMQEATKNVSTEVLRRILQWKTVPHILRTLYSVQYVFIYYYGVGSQVVGFMCRQQPTTRRYPAPTVWRGDQFSFLFRSLPMTCLGVSPLSSFL</sequence>
<name>A0A5N6YUK4_9EURO</name>
<gene>
    <name evidence="1" type="ORF">BDV28DRAFT_143786</name>
</gene>
<feature type="non-terminal residue" evidence="1">
    <location>
        <position position="96"/>
    </location>
</feature>
<organism evidence="1 2">
    <name type="scientific">Aspergillus coremiiformis</name>
    <dbReference type="NCBI Taxonomy" id="138285"/>
    <lineage>
        <taxon>Eukaryota</taxon>
        <taxon>Fungi</taxon>
        <taxon>Dikarya</taxon>
        <taxon>Ascomycota</taxon>
        <taxon>Pezizomycotina</taxon>
        <taxon>Eurotiomycetes</taxon>
        <taxon>Eurotiomycetidae</taxon>
        <taxon>Eurotiales</taxon>
        <taxon>Aspergillaceae</taxon>
        <taxon>Aspergillus</taxon>
        <taxon>Aspergillus subgen. Circumdati</taxon>
    </lineage>
</organism>